<dbReference type="Gene3D" id="1.20.1250.20">
    <property type="entry name" value="MFS general substrate transporter like domains"/>
    <property type="match status" value="2"/>
</dbReference>
<dbReference type="GO" id="GO:0022857">
    <property type="term" value="F:transmembrane transporter activity"/>
    <property type="evidence" value="ECO:0007669"/>
    <property type="project" value="InterPro"/>
</dbReference>
<protein>
    <submittedName>
        <fullName evidence="10">MFS transporter</fullName>
    </submittedName>
</protein>
<accession>A0A7R7DXA7</accession>
<gene>
    <name evidence="10" type="ORF">Athai_68080</name>
</gene>
<dbReference type="InterPro" id="IPR011701">
    <property type="entry name" value="MFS"/>
</dbReference>
<evidence type="ECO:0000256" key="3">
    <source>
        <dbReference type="ARBA" id="ARBA00022475"/>
    </source>
</evidence>
<feature type="region of interest" description="Disordered" evidence="7">
    <location>
        <begin position="398"/>
        <end position="433"/>
    </location>
</feature>
<dbReference type="PROSITE" id="PS50850">
    <property type="entry name" value="MFS"/>
    <property type="match status" value="1"/>
</dbReference>
<evidence type="ECO:0000256" key="4">
    <source>
        <dbReference type="ARBA" id="ARBA00022692"/>
    </source>
</evidence>
<feature type="transmembrane region" description="Helical" evidence="8">
    <location>
        <begin position="162"/>
        <end position="180"/>
    </location>
</feature>
<dbReference type="AlphaFoldDB" id="A0A7R7DXA7"/>
<feature type="transmembrane region" description="Helical" evidence="8">
    <location>
        <begin position="38"/>
        <end position="60"/>
    </location>
</feature>
<dbReference type="SUPFAM" id="SSF103473">
    <property type="entry name" value="MFS general substrate transporter"/>
    <property type="match status" value="1"/>
</dbReference>
<feature type="transmembrane region" description="Helical" evidence="8">
    <location>
        <begin position="240"/>
        <end position="259"/>
    </location>
</feature>
<evidence type="ECO:0000256" key="8">
    <source>
        <dbReference type="SAM" id="Phobius"/>
    </source>
</evidence>
<evidence type="ECO:0000256" key="5">
    <source>
        <dbReference type="ARBA" id="ARBA00022989"/>
    </source>
</evidence>
<dbReference type="KEGG" id="atl:Athai_68080"/>
<keyword evidence="2" id="KW-0813">Transport</keyword>
<evidence type="ECO:0000313" key="11">
    <source>
        <dbReference type="Proteomes" id="UP000611640"/>
    </source>
</evidence>
<evidence type="ECO:0000256" key="1">
    <source>
        <dbReference type="ARBA" id="ARBA00004651"/>
    </source>
</evidence>
<name>A0A7R7DXA7_9ACTN</name>
<feature type="compositionally biased region" description="Low complexity" evidence="7">
    <location>
        <begin position="398"/>
        <end position="413"/>
    </location>
</feature>
<keyword evidence="3" id="KW-1003">Cell membrane</keyword>
<dbReference type="InterPro" id="IPR050171">
    <property type="entry name" value="MFS_Transporters"/>
</dbReference>
<keyword evidence="11" id="KW-1185">Reference proteome</keyword>
<proteinExistence type="predicted"/>
<dbReference type="GO" id="GO:0005886">
    <property type="term" value="C:plasma membrane"/>
    <property type="evidence" value="ECO:0007669"/>
    <property type="project" value="UniProtKB-SubCell"/>
</dbReference>
<feature type="transmembrane region" description="Helical" evidence="8">
    <location>
        <begin position="200"/>
        <end position="220"/>
    </location>
</feature>
<comment type="subcellular location">
    <subcellularLocation>
        <location evidence="1">Cell membrane</location>
        <topology evidence="1">Multi-pass membrane protein</topology>
    </subcellularLocation>
</comment>
<evidence type="ECO:0000259" key="9">
    <source>
        <dbReference type="PROSITE" id="PS50850"/>
    </source>
</evidence>
<sequence length="433" mass="43817">MTLWRIAPAVFLPTLLFETGQGAITPIVALNARELGGSFGVAALVLALLGLGQIAGDVPAGILAARLGDRRAMLVASGAAVVTLTGCLLARDVLLLIGCVTATGMTNSVFHLARQSYLTEAIPVRLRSRALSTLGGTARIGAFFGPFVGAAVLRGGAPARDAYWVGLVAAVAAGLVVLLVRDVAGVTPERRAAPTTTRALLASHRQVITTLGMAALMVSAVRATRQTVLPLWADHIGLDASTTSLVFGIAGAVDMLLFYPSGRVMDRFGRLPVAVPSMLVLGLSEAALPLTHGVLALTVVAMAMGFGNGIGSGILMTLGADVAPPAARSQFLGIWRLCADSGNAGGPLLVSAVAAVGSLAAGIVTMGAVGLVAAAALIRWVPRYSPWAHPGTMARHAAAEAGAMAPHAAAEPGGVSAERRGSSRPRTTGPPPG</sequence>
<evidence type="ECO:0000256" key="7">
    <source>
        <dbReference type="SAM" id="MobiDB-lite"/>
    </source>
</evidence>
<feature type="domain" description="Major facilitator superfamily (MFS) profile" evidence="9">
    <location>
        <begin position="6"/>
        <end position="385"/>
    </location>
</feature>
<dbReference type="InterPro" id="IPR020846">
    <property type="entry name" value="MFS_dom"/>
</dbReference>
<dbReference type="PANTHER" id="PTHR23517:SF3">
    <property type="entry name" value="INTEGRAL MEMBRANE TRANSPORT PROTEIN"/>
    <property type="match status" value="1"/>
</dbReference>
<dbReference type="Proteomes" id="UP000611640">
    <property type="component" value="Chromosome"/>
</dbReference>
<keyword evidence="6 8" id="KW-0472">Membrane</keyword>
<dbReference type="EMBL" id="AP023355">
    <property type="protein sequence ID" value="BCJ39305.1"/>
    <property type="molecule type" value="Genomic_DNA"/>
</dbReference>
<keyword evidence="5 8" id="KW-1133">Transmembrane helix</keyword>
<evidence type="ECO:0000256" key="6">
    <source>
        <dbReference type="ARBA" id="ARBA00023136"/>
    </source>
</evidence>
<evidence type="ECO:0000256" key="2">
    <source>
        <dbReference type="ARBA" id="ARBA00022448"/>
    </source>
</evidence>
<organism evidence="10 11">
    <name type="scientific">Actinocatenispora thailandica</name>
    <dbReference type="NCBI Taxonomy" id="227318"/>
    <lineage>
        <taxon>Bacteria</taxon>
        <taxon>Bacillati</taxon>
        <taxon>Actinomycetota</taxon>
        <taxon>Actinomycetes</taxon>
        <taxon>Micromonosporales</taxon>
        <taxon>Micromonosporaceae</taxon>
        <taxon>Actinocatenispora</taxon>
    </lineage>
</organism>
<dbReference type="InterPro" id="IPR036259">
    <property type="entry name" value="MFS_trans_sf"/>
</dbReference>
<feature type="transmembrane region" description="Helical" evidence="8">
    <location>
        <begin position="279"/>
        <end position="306"/>
    </location>
</feature>
<reference evidence="10 11" key="1">
    <citation type="submission" date="2020-08" db="EMBL/GenBank/DDBJ databases">
        <title>Whole genome shotgun sequence of Actinocatenispora thailandica NBRC 105041.</title>
        <authorList>
            <person name="Komaki H."/>
            <person name="Tamura T."/>
        </authorList>
    </citation>
    <scope>NUCLEOTIDE SEQUENCE [LARGE SCALE GENOMIC DNA]</scope>
    <source>
        <strain evidence="10 11">NBRC 105041</strain>
    </source>
</reference>
<feature type="transmembrane region" description="Helical" evidence="8">
    <location>
        <begin position="95"/>
        <end position="113"/>
    </location>
</feature>
<evidence type="ECO:0000313" key="10">
    <source>
        <dbReference type="EMBL" id="BCJ39305.1"/>
    </source>
</evidence>
<feature type="transmembrane region" description="Helical" evidence="8">
    <location>
        <begin position="349"/>
        <end position="378"/>
    </location>
</feature>
<feature type="transmembrane region" description="Helical" evidence="8">
    <location>
        <begin position="134"/>
        <end position="156"/>
    </location>
</feature>
<keyword evidence="4 8" id="KW-0812">Transmembrane</keyword>
<dbReference type="Pfam" id="PF07690">
    <property type="entry name" value="MFS_1"/>
    <property type="match status" value="2"/>
</dbReference>
<dbReference type="PANTHER" id="PTHR23517">
    <property type="entry name" value="RESISTANCE PROTEIN MDTM, PUTATIVE-RELATED-RELATED"/>
    <property type="match status" value="1"/>
</dbReference>